<keyword evidence="8" id="KW-0238">DNA-binding</keyword>
<evidence type="ECO:0000256" key="12">
    <source>
        <dbReference type="RuleBase" id="RU003991"/>
    </source>
</evidence>
<keyword evidence="2" id="KW-0678">Repressor</keyword>
<evidence type="ECO:0000256" key="9">
    <source>
        <dbReference type="ARBA" id="ARBA00023163"/>
    </source>
</evidence>
<evidence type="ECO:0000256" key="7">
    <source>
        <dbReference type="ARBA" id="ARBA00023015"/>
    </source>
</evidence>
<dbReference type="PANTHER" id="PTHR33516:SF2">
    <property type="entry name" value="LEXA REPRESSOR-RELATED"/>
    <property type="match status" value="1"/>
</dbReference>
<dbReference type="SUPFAM" id="SSF51306">
    <property type="entry name" value="LexA/Signal peptidase"/>
    <property type="match status" value="1"/>
</dbReference>
<dbReference type="GO" id="GO:0009432">
    <property type="term" value="P:SOS response"/>
    <property type="evidence" value="ECO:0007669"/>
    <property type="project" value="UniProtKB-KW"/>
</dbReference>
<keyword evidence="9" id="KW-0804">Transcription</keyword>
<dbReference type="GO" id="GO:0006281">
    <property type="term" value="P:DNA repair"/>
    <property type="evidence" value="ECO:0007669"/>
    <property type="project" value="UniProtKB-KW"/>
</dbReference>
<evidence type="ECO:0000256" key="2">
    <source>
        <dbReference type="ARBA" id="ARBA00022491"/>
    </source>
</evidence>
<evidence type="ECO:0000256" key="10">
    <source>
        <dbReference type="ARBA" id="ARBA00023204"/>
    </source>
</evidence>
<keyword evidence="6 12" id="KW-0068">Autocatalytic cleavage</keyword>
<dbReference type="InterPro" id="IPR015927">
    <property type="entry name" value="Peptidase_S24_S26A/B/C"/>
</dbReference>
<reference evidence="14 15" key="1">
    <citation type="submission" date="2019-03" db="EMBL/GenBank/DDBJ databases">
        <title>Subsurface microbial communities from deep shales in Ohio and West Virginia, USA.</title>
        <authorList>
            <person name="Wrighton K."/>
        </authorList>
    </citation>
    <scope>NUCLEOTIDE SEQUENCE [LARGE SCALE GENOMIC DNA]</scope>
    <source>
        <strain evidence="14 15">MSL 6dP</strain>
    </source>
</reference>
<keyword evidence="11" id="KW-0742">SOS response</keyword>
<keyword evidence="10" id="KW-0234">DNA repair</keyword>
<evidence type="ECO:0000259" key="13">
    <source>
        <dbReference type="Pfam" id="PF00717"/>
    </source>
</evidence>
<gene>
    <name evidence="14" type="ORF">C7959_11211</name>
</gene>
<dbReference type="GO" id="GO:0003677">
    <property type="term" value="F:DNA binding"/>
    <property type="evidence" value="ECO:0007669"/>
    <property type="project" value="UniProtKB-KW"/>
</dbReference>
<dbReference type="Pfam" id="PF00717">
    <property type="entry name" value="Peptidase_S24"/>
    <property type="match status" value="1"/>
</dbReference>
<evidence type="ECO:0000256" key="4">
    <source>
        <dbReference type="ARBA" id="ARBA00022763"/>
    </source>
</evidence>
<organism evidence="14 15">
    <name type="scientific">Orenia marismortui</name>
    <dbReference type="NCBI Taxonomy" id="46469"/>
    <lineage>
        <taxon>Bacteria</taxon>
        <taxon>Bacillati</taxon>
        <taxon>Bacillota</taxon>
        <taxon>Clostridia</taxon>
        <taxon>Halanaerobiales</taxon>
        <taxon>Halobacteroidaceae</taxon>
        <taxon>Orenia</taxon>
    </lineage>
</organism>
<evidence type="ECO:0000256" key="1">
    <source>
        <dbReference type="ARBA" id="ARBA00007484"/>
    </source>
</evidence>
<dbReference type="GO" id="GO:0004252">
    <property type="term" value="F:serine-type endopeptidase activity"/>
    <property type="evidence" value="ECO:0007669"/>
    <property type="project" value="InterPro"/>
</dbReference>
<dbReference type="InterPro" id="IPR039418">
    <property type="entry name" value="LexA-like"/>
</dbReference>
<feature type="domain" description="Peptidase S24/S26A/S26B/S26C" evidence="13">
    <location>
        <begin position="53"/>
        <end position="166"/>
    </location>
</feature>
<dbReference type="PANTHER" id="PTHR33516">
    <property type="entry name" value="LEXA REPRESSOR"/>
    <property type="match status" value="1"/>
</dbReference>
<keyword evidence="4" id="KW-0227">DNA damage</keyword>
<proteinExistence type="inferred from homology"/>
<dbReference type="Proteomes" id="UP000295832">
    <property type="component" value="Unassembled WGS sequence"/>
</dbReference>
<accession>A0A4R8GYG1</accession>
<evidence type="ECO:0000256" key="8">
    <source>
        <dbReference type="ARBA" id="ARBA00023125"/>
    </source>
</evidence>
<keyword evidence="7" id="KW-0805">Transcription regulation</keyword>
<dbReference type="CDD" id="cd06529">
    <property type="entry name" value="S24_LexA-like"/>
    <property type="match status" value="1"/>
</dbReference>
<keyword evidence="3" id="KW-0235">DNA replication</keyword>
<evidence type="ECO:0000256" key="6">
    <source>
        <dbReference type="ARBA" id="ARBA00022813"/>
    </source>
</evidence>
<dbReference type="InterPro" id="IPR006200">
    <property type="entry name" value="LexA"/>
</dbReference>
<dbReference type="InterPro" id="IPR036286">
    <property type="entry name" value="LexA/Signal_pep-like_sf"/>
</dbReference>
<evidence type="ECO:0000313" key="15">
    <source>
        <dbReference type="Proteomes" id="UP000295832"/>
    </source>
</evidence>
<dbReference type="AlphaFoldDB" id="A0A4R8GYG1"/>
<dbReference type="EMBL" id="SOEG01000012">
    <property type="protein sequence ID" value="TDX51511.1"/>
    <property type="molecule type" value="Genomic_DNA"/>
</dbReference>
<protein>
    <submittedName>
        <fullName evidence="14">SOS regulatory protein LexA</fullName>
    </submittedName>
</protein>
<dbReference type="PRINTS" id="PR00726">
    <property type="entry name" value="LEXASERPTASE"/>
</dbReference>
<dbReference type="Gene3D" id="2.10.109.10">
    <property type="entry name" value="Umud Fragment, subunit A"/>
    <property type="match status" value="1"/>
</dbReference>
<dbReference type="InterPro" id="IPR006197">
    <property type="entry name" value="Peptidase_S24_LexA"/>
</dbReference>
<sequence length="172" mass="19667">MDLPMGSFRYINFKSKHSYKVDIKANNMLTELEVDDGFEKESIPHNKVKRLLVYGDIAAGQEININTTMDEEFPLPKRWFKSCYDNFVLQVEGDSMLNADIEDGDYVVIRQQDTASSGQIVAAIIEDGVTLKRFKKKEGDIYLLPENEDYQQIKLEEDIRILGVAVGLIKNI</sequence>
<name>A0A4R8GYG1_9FIRM</name>
<dbReference type="GO" id="GO:0006260">
    <property type="term" value="P:DNA replication"/>
    <property type="evidence" value="ECO:0007669"/>
    <property type="project" value="UniProtKB-KW"/>
</dbReference>
<dbReference type="RefSeq" id="WP_134116574.1">
    <property type="nucleotide sequence ID" value="NZ_SOEG01000012.1"/>
</dbReference>
<evidence type="ECO:0000256" key="11">
    <source>
        <dbReference type="ARBA" id="ARBA00023236"/>
    </source>
</evidence>
<comment type="similarity">
    <text evidence="1 12">Belongs to the peptidase S24 family.</text>
</comment>
<dbReference type="NCBIfam" id="TIGR00498">
    <property type="entry name" value="lexA"/>
    <property type="match status" value="1"/>
</dbReference>
<dbReference type="InterPro" id="IPR050077">
    <property type="entry name" value="LexA_repressor"/>
</dbReference>
<dbReference type="STRING" id="926561.GCA_000379025_00130"/>
<evidence type="ECO:0000313" key="14">
    <source>
        <dbReference type="EMBL" id="TDX51511.1"/>
    </source>
</evidence>
<evidence type="ECO:0000256" key="3">
    <source>
        <dbReference type="ARBA" id="ARBA00022705"/>
    </source>
</evidence>
<keyword evidence="5 12" id="KW-0378">Hydrolase</keyword>
<dbReference type="GO" id="GO:0045892">
    <property type="term" value="P:negative regulation of DNA-templated transcription"/>
    <property type="evidence" value="ECO:0007669"/>
    <property type="project" value="InterPro"/>
</dbReference>
<keyword evidence="15" id="KW-1185">Reference proteome</keyword>
<comment type="caution">
    <text evidence="14">The sequence shown here is derived from an EMBL/GenBank/DDBJ whole genome shotgun (WGS) entry which is preliminary data.</text>
</comment>
<evidence type="ECO:0000256" key="5">
    <source>
        <dbReference type="ARBA" id="ARBA00022801"/>
    </source>
</evidence>